<dbReference type="OrthoDB" id="1429505at2"/>
<dbReference type="RefSeq" id="WP_055392171.1">
    <property type="nucleotide sequence ID" value="NZ_LCTZ01000002.1"/>
</dbReference>
<keyword evidence="2" id="KW-0732">Signal</keyword>
<gene>
    <name evidence="3" type="ORF">AAY42_01090</name>
</gene>
<sequence>MRRFIFMCLLALGAFLVPARATCQGMPVYDNTNFITLGKQIIEAAKQTENLIKTVEFMKQQKERIEKVSNVVKQLKAVRELARNNERLFDVVRNDVRNILNSPYIKPEEITRVSQSFESIIENSLEDLDFVQQILSSDYLKMTDAERAEVLKERETRSKEMVAEIERKTKRYQDIISFREMQDKINNRATNY</sequence>
<accession>A0A0Q1CDA0</accession>
<dbReference type="STRING" id="346185.AAY42_01090"/>
<dbReference type="PATRIC" id="fig|1547436.3.peg.222"/>
<evidence type="ECO:0000256" key="1">
    <source>
        <dbReference type="SAM" id="Coils"/>
    </source>
</evidence>
<comment type="caution">
    <text evidence="3">The sequence shown here is derived from an EMBL/GenBank/DDBJ whole genome shotgun (WGS) entry which is preliminary data.</text>
</comment>
<dbReference type="AlphaFoldDB" id="A0A0Q1CDA0"/>
<dbReference type="Gene3D" id="1.20.58.430">
    <property type="entry name" value="Type IV secretion system, VirB5-domain"/>
    <property type="match status" value="1"/>
</dbReference>
<feature type="coiled-coil region" evidence="1">
    <location>
        <begin position="58"/>
        <end position="85"/>
    </location>
</feature>
<name>A0A0Q1CDA0_9FLAO</name>
<feature type="chain" id="PRO_5006189166" evidence="2">
    <location>
        <begin position="22"/>
        <end position="192"/>
    </location>
</feature>
<organism evidence="3 4">
    <name type="scientific">Flagellimonas eckloniae</name>
    <dbReference type="NCBI Taxonomy" id="346185"/>
    <lineage>
        <taxon>Bacteria</taxon>
        <taxon>Pseudomonadati</taxon>
        <taxon>Bacteroidota</taxon>
        <taxon>Flavobacteriia</taxon>
        <taxon>Flavobacteriales</taxon>
        <taxon>Flavobacteriaceae</taxon>
        <taxon>Flagellimonas</taxon>
    </lineage>
</organism>
<keyword evidence="1" id="KW-0175">Coiled coil</keyword>
<evidence type="ECO:0000256" key="2">
    <source>
        <dbReference type="SAM" id="SignalP"/>
    </source>
</evidence>
<evidence type="ECO:0000313" key="4">
    <source>
        <dbReference type="Proteomes" id="UP000050827"/>
    </source>
</evidence>
<dbReference type="Proteomes" id="UP000050827">
    <property type="component" value="Unassembled WGS sequence"/>
</dbReference>
<keyword evidence="4" id="KW-1185">Reference proteome</keyword>
<reference evidence="3 4" key="1">
    <citation type="submission" date="2015-04" db="EMBL/GenBank/DDBJ databases">
        <title>Complete genome of flavobacterium.</title>
        <authorList>
            <person name="Kwon Y.M."/>
            <person name="Kim S.-J."/>
        </authorList>
    </citation>
    <scope>NUCLEOTIDE SEQUENCE [LARGE SCALE GENOMIC DNA]</scope>
    <source>
        <strain evidence="3 4">DK169</strain>
    </source>
</reference>
<feature type="signal peptide" evidence="2">
    <location>
        <begin position="1"/>
        <end position="21"/>
    </location>
</feature>
<protein>
    <submittedName>
        <fullName evidence="3">Conjugal transfer protein</fullName>
    </submittedName>
</protein>
<evidence type="ECO:0000313" key="3">
    <source>
        <dbReference type="EMBL" id="KQC28655.1"/>
    </source>
</evidence>
<dbReference type="EMBL" id="LCTZ01000002">
    <property type="protein sequence ID" value="KQC28655.1"/>
    <property type="molecule type" value="Genomic_DNA"/>
</dbReference>
<dbReference type="InterPro" id="IPR023220">
    <property type="entry name" value="T4SS_VirB5-domain"/>
</dbReference>
<proteinExistence type="predicted"/>